<gene>
    <name evidence="1" type="ORF">L6164_001667</name>
</gene>
<protein>
    <submittedName>
        <fullName evidence="1">Uncharacterized protein</fullName>
    </submittedName>
</protein>
<keyword evidence="2" id="KW-1185">Reference proteome</keyword>
<evidence type="ECO:0000313" key="2">
    <source>
        <dbReference type="Proteomes" id="UP000828941"/>
    </source>
</evidence>
<name>A0ACB9QDH0_BAUVA</name>
<dbReference type="EMBL" id="CM039426">
    <property type="protein sequence ID" value="KAI4357736.1"/>
    <property type="molecule type" value="Genomic_DNA"/>
</dbReference>
<proteinExistence type="predicted"/>
<evidence type="ECO:0000313" key="1">
    <source>
        <dbReference type="EMBL" id="KAI4357736.1"/>
    </source>
</evidence>
<organism evidence="1 2">
    <name type="scientific">Bauhinia variegata</name>
    <name type="common">Purple orchid tree</name>
    <name type="synonym">Phanera variegata</name>
    <dbReference type="NCBI Taxonomy" id="167791"/>
    <lineage>
        <taxon>Eukaryota</taxon>
        <taxon>Viridiplantae</taxon>
        <taxon>Streptophyta</taxon>
        <taxon>Embryophyta</taxon>
        <taxon>Tracheophyta</taxon>
        <taxon>Spermatophyta</taxon>
        <taxon>Magnoliopsida</taxon>
        <taxon>eudicotyledons</taxon>
        <taxon>Gunneridae</taxon>
        <taxon>Pentapetalae</taxon>
        <taxon>rosids</taxon>
        <taxon>fabids</taxon>
        <taxon>Fabales</taxon>
        <taxon>Fabaceae</taxon>
        <taxon>Cercidoideae</taxon>
        <taxon>Cercideae</taxon>
        <taxon>Bauhiniinae</taxon>
        <taxon>Bauhinia</taxon>
    </lineage>
</organism>
<dbReference type="Proteomes" id="UP000828941">
    <property type="component" value="Chromosome 1"/>
</dbReference>
<accession>A0ACB9QDH0</accession>
<sequence>MKKKKELALEAFSLPLKMAEAWFQQKFQGVTGSGAQAHLRLWPLFGKRSFHNAAYKCWEGKLEVGLLVWLSNKIRLHNCQNFQDQIGGCGDL</sequence>
<comment type="caution">
    <text evidence="1">The sequence shown here is derived from an EMBL/GenBank/DDBJ whole genome shotgun (WGS) entry which is preliminary data.</text>
</comment>
<reference evidence="1 2" key="1">
    <citation type="journal article" date="2022" name="DNA Res.">
        <title>Chromosomal-level genome assembly of the orchid tree Bauhinia variegata (Leguminosae; Cercidoideae) supports the allotetraploid origin hypothesis of Bauhinia.</title>
        <authorList>
            <person name="Zhong Y."/>
            <person name="Chen Y."/>
            <person name="Zheng D."/>
            <person name="Pang J."/>
            <person name="Liu Y."/>
            <person name="Luo S."/>
            <person name="Meng S."/>
            <person name="Qian L."/>
            <person name="Wei D."/>
            <person name="Dai S."/>
            <person name="Zhou R."/>
        </authorList>
    </citation>
    <scope>NUCLEOTIDE SEQUENCE [LARGE SCALE GENOMIC DNA]</scope>
    <source>
        <strain evidence="1">BV-YZ2020</strain>
    </source>
</reference>